<dbReference type="eggNOG" id="COG3087">
    <property type="taxonomic scope" value="Bacteria"/>
</dbReference>
<feature type="region of interest" description="Disordered" evidence="1">
    <location>
        <begin position="124"/>
        <end position="296"/>
    </location>
</feature>
<feature type="compositionally biased region" description="Acidic residues" evidence="1">
    <location>
        <begin position="72"/>
        <end position="85"/>
    </location>
</feature>
<protein>
    <recommendedName>
        <fullName evidence="2">SPOR domain-containing protein</fullName>
    </recommendedName>
</protein>
<feature type="compositionally biased region" description="Basic and acidic residues" evidence="1">
    <location>
        <begin position="57"/>
        <end position="68"/>
    </location>
</feature>
<dbReference type="PROSITE" id="PS51724">
    <property type="entry name" value="SPOR"/>
    <property type="match status" value="1"/>
</dbReference>
<feature type="region of interest" description="Disordered" evidence="1">
    <location>
        <begin position="1"/>
        <end position="91"/>
    </location>
</feature>
<keyword evidence="4" id="KW-1185">Reference proteome</keyword>
<accession>K9H1H0</accession>
<feature type="domain" description="SPOR" evidence="2">
    <location>
        <begin position="288"/>
        <end position="372"/>
    </location>
</feature>
<organism evidence="3 4">
    <name type="scientific">Caenispirillum salinarum AK4</name>
    <dbReference type="NCBI Taxonomy" id="1238182"/>
    <lineage>
        <taxon>Bacteria</taxon>
        <taxon>Pseudomonadati</taxon>
        <taxon>Pseudomonadota</taxon>
        <taxon>Alphaproteobacteria</taxon>
        <taxon>Rhodospirillales</taxon>
        <taxon>Novispirillaceae</taxon>
        <taxon>Caenispirillum</taxon>
    </lineage>
</organism>
<evidence type="ECO:0000259" key="2">
    <source>
        <dbReference type="PROSITE" id="PS51724"/>
    </source>
</evidence>
<sequence>MAGDRKEPGLGKPNPDKDADKTNAQDDFLDLIPERLSPRGRPAEPDDAPPLSAEPAGAEHEPRAEDLRGPYADDDMDDIQDDEDEGRSGGSKGVMAAVVIGAVAAGIAGWYLFLREEPQQVAATTPVITADEQPYKVKPADPGGMDVPDTDKMVYDRLGQNSDGGQVENLLPEPESPTAPPVPADAGGSLEPLPEAEVAATPDPEPVDPAPADTAAAPEPAPEREPAPTQAAEAPAAAPSQPTPTTKPAAPEQPTQQAASETAPSQPEPQQQAATPAPVAPRSAASAPSGGGDRMVQLAALRDQAGAEAAWKKIQGANPDLLGNLSLDVERTDQGERGIFFRVRAKGLASADEAKALCEKLEARDQACLVVR</sequence>
<dbReference type="RefSeq" id="WP_009539893.1">
    <property type="nucleotide sequence ID" value="NZ_ANHY01000006.1"/>
</dbReference>
<reference evidence="3 4" key="1">
    <citation type="journal article" date="2013" name="Genome Announc.">
        <title>Draft Genome Sequence of an Alphaproteobacterium, Caenispirillum salinarum AK4(T), Isolated from a Solar Saltern.</title>
        <authorList>
            <person name="Khatri I."/>
            <person name="Singh A."/>
            <person name="Korpole S."/>
            <person name="Pinnaka A.K."/>
            <person name="Subramanian S."/>
        </authorList>
    </citation>
    <scope>NUCLEOTIDE SEQUENCE [LARGE SCALE GENOMIC DNA]</scope>
    <source>
        <strain evidence="3 4">AK4</strain>
    </source>
</reference>
<feature type="compositionally biased region" description="Low complexity" evidence="1">
    <location>
        <begin position="227"/>
        <end position="288"/>
    </location>
</feature>
<dbReference type="STRING" id="1238182.C882_3785"/>
<dbReference type="Pfam" id="PF05036">
    <property type="entry name" value="SPOR"/>
    <property type="match status" value="1"/>
</dbReference>
<name>K9H1H0_9PROT</name>
<dbReference type="Proteomes" id="UP000009881">
    <property type="component" value="Unassembled WGS sequence"/>
</dbReference>
<dbReference type="Gene3D" id="3.30.70.1070">
    <property type="entry name" value="Sporulation related repeat"/>
    <property type="match status" value="1"/>
</dbReference>
<dbReference type="OrthoDB" id="7338235at2"/>
<proteinExistence type="predicted"/>
<evidence type="ECO:0000313" key="3">
    <source>
        <dbReference type="EMBL" id="EKV31412.1"/>
    </source>
</evidence>
<dbReference type="AlphaFoldDB" id="K9H1H0"/>
<dbReference type="InterPro" id="IPR007730">
    <property type="entry name" value="SPOR-like_dom"/>
</dbReference>
<feature type="compositionally biased region" description="Basic and acidic residues" evidence="1">
    <location>
        <begin position="32"/>
        <end position="44"/>
    </location>
</feature>
<dbReference type="GO" id="GO:0042834">
    <property type="term" value="F:peptidoglycan binding"/>
    <property type="evidence" value="ECO:0007669"/>
    <property type="project" value="InterPro"/>
</dbReference>
<evidence type="ECO:0000313" key="4">
    <source>
        <dbReference type="Proteomes" id="UP000009881"/>
    </source>
</evidence>
<feature type="compositionally biased region" description="Pro residues" evidence="1">
    <location>
        <begin position="174"/>
        <end position="183"/>
    </location>
</feature>
<feature type="compositionally biased region" description="Basic and acidic residues" evidence="1">
    <location>
        <begin position="1"/>
        <end position="24"/>
    </location>
</feature>
<comment type="caution">
    <text evidence="3">The sequence shown here is derived from an EMBL/GenBank/DDBJ whole genome shotgun (WGS) entry which is preliminary data.</text>
</comment>
<evidence type="ECO:0000256" key="1">
    <source>
        <dbReference type="SAM" id="MobiDB-lite"/>
    </source>
</evidence>
<gene>
    <name evidence="3" type="ORF">C882_3785</name>
</gene>
<dbReference type="EMBL" id="ANHY01000006">
    <property type="protein sequence ID" value="EKV31412.1"/>
    <property type="molecule type" value="Genomic_DNA"/>
</dbReference>
<dbReference type="InterPro" id="IPR036680">
    <property type="entry name" value="SPOR-like_sf"/>
</dbReference>
<dbReference type="SUPFAM" id="SSF110997">
    <property type="entry name" value="Sporulation related repeat"/>
    <property type="match status" value="1"/>
</dbReference>